<dbReference type="Gene3D" id="3.40.1350.110">
    <property type="match status" value="1"/>
</dbReference>
<dbReference type="Gene3D" id="2.160.20.10">
    <property type="entry name" value="Single-stranded right-handed beta-helix, Pectin lyase-like"/>
    <property type="match status" value="1"/>
</dbReference>
<dbReference type="RefSeq" id="WP_210848473.1">
    <property type="nucleotide sequence ID" value="NZ_JAGKLY010000003.1"/>
</dbReference>
<feature type="transmembrane region" description="Helical" evidence="2">
    <location>
        <begin position="12"/>
        <end position="30"/>
    </location>
</feature>
<dbReference type="SUPFAM" id="SSF51126">
    <property type="entry name" value="Pectin lyase-like"/>
    <property type="match status" value="1"/>
</dbReference>
<feature type="domain" description="Filamentous haemagglutinin FhaB/tRNA nuclease CdiA-like TPS" evidence="3">
    <location>
        <begin position="46"/>
        <end position="166"/>
    </location>
</feature>
<gene>
    <name evidence="4" type="ORF">J7T18_10735</name>
</gene>
<dbReference type="GO" id="GO:0004530">
    <property type="term" value="F:deoxyribonuclease I activity"/>
    <property type="evidence" value="ECO:0007669"/>
    <property type="project" value="InterPro"/>
</dbReference>
<dbReference type="Proteomes" id="UP000674270">
    <property type="component" value="Unassembled WGS sequence"/>
</dbReference>
<name>A0A8I2AKA3_9GAMM</name>
<dbReference type="Pfam" id="PF04830">
    <property type="entry name" value="DUF637"/>
    <property type="match status" value="1"/>
</dbReference>
<dbReference type="Pfam" id="PF21111">
    <property type="entry name" value="CDI_toxin_EC869_like"/>
    <property type="match status" value="1"/>
</dbReference>
<reference evidence="4" key="1">
    <citation type="submission" date="2021-03" db="EMBL/GenBank/DDBJ databases">
        <authorList>
            <person name="Stanton E."/>
        </authorList>
    </citation>
    <scope>NUCLEOTIDE SEQUENCE</scope>
    <source>
        <strain evidence="4">2020EL-00113</strain>
    </source>
</reference>
<dbReference type="EMBL" id="JAGKLY010000003">
    <property type="protein sequence ID" value="MBQ0268772.1"/>
    <property type="molecule type" value="Genomic_DNA"/>
</dbReference>
<evidence type="ECO:0000259" key="3">
    <source>
        <dbReference type="SMART" id="SM00912"/>
    </source>
</evidence>
<dbReference type="InterPro" id="IPR025157">
    <property type="entry name" value="Hemagglutinin_rpt"/>
</dbReference>
<evidence type="ECO:0000313" key="5">
    <source>
        <dbReference type="Proteomes" id="UP000674270"/>
    </source>
</evidence>
<evidence type="ECO:0000256" key="2">
    <source>
        <dbReference type="SAM" id="Phobius"/>
    </source>
</evidence>
<evidence type="ECO:0000313" key="4">
    <source>
        <dbReference type="EMBL" id="MBQ0268772.1"/>
    </source>
</evidence>
<dbReference type="NCBIfam" id="TIGR01901">
    <property type="entry name" value="adhes_NPXG"/>
    <property type="match status" value="1"/>
</dbReference>
<dbReference type="InterPro" id="IPR011050">
    <property type="entry name" value="Pectin_lyase_fold/virulence"/>
</dbReference>
<dbReference type="CDD" id="cd13444">
    <property type="entry name" value="CDI_toxin_EC869_like"/>
    <property type="match status" value="1"/>
</dbReference>
<dbReference type="Pfam" id="PF13332">
    <property type="entry name" value="Fil_haemagg_2"/>
    <property type="match status" value="1"/>
</dbReference>
<accession>A0A8I2AKA3</accession>
<sequence length="1885" mass="206447">MVEHKIPRLKRFIIYYLMCLFILFPINPSWGSNILVSGNDSSVYQTNSTTIVNIATPNENGISHNKYQQFNVLEKGIILNNSKNTVKTQLAGDINGNNKLRGVNAELIINEVVGDSQSQLLGKLEVAGKSANVVIANPNGITCNGCSFINVPALTLTTGKPFLGSDGQLFAIEVKKGTITIGSKGMNAEAPNYTDIISQAMVLNGQIKGKNVSLMHGNNRIDFQKGIVTSINSEIQSPIIAIDTKALGGMYAGQIKLTSTASGIGVNLNNIHTTQGSLILTTDGKITTNGNIQSKNEINVSSKELYINKNSKLNAKNDITLATNSLVNEGEIIAGKDMRIFSETIKNTGEKALIQAKENLWIQKNAIGDLSQSIVNKSAMIKTEKGDLVVRAKEVANNRSLEGLYFTAQGSDDKKSVFSNDAVGKEFKNPIILNPIKEGITDDGVLYFLTHNYDVPAYDFRDWQNSYFVNSGISDPKRNLEFLNRLLGGTVPISSLPVINLGNYKYAYKTIGKTGDILAGKNIYISANELLNYGSNIKSKENMILTGRSFINSSLLVQNEHERYYRFTPNAMRNELTFTDSPAISNQFIDYSITGYRLPDEVFALRQIDYPIYAPASIVVGNNFMSDFLEDVDFRYTSNDRISLGNGFVKGIINKPDYGNSKASKLYPSNRYSHLDYYDDEPFIVLPKDKEIIQDVPNIVTAKNVFIKGGNVKINHGLKSEQDVYIFSNTNIDLENAEIDTKHDFILSADKNIEVRKNSQVNANNAFIKSLQGSVLISNDTPERYYNKNGKAYEGNISVKNDILVQAKGNVIFLDSVIKPLNNFSVNAGENILFLENDINTPKIRVKELWDSEKYKTNFNNFLNNRGKIQTNKDLLLQAGGNLFSSGYGFYSNNNINFINGSELSIRPRFSSGEYDAVLTDTLDAYFLPEKANELTRVLSHSQIQKLIAPISAKKDLTMMSGEDMGIISANLSSGGNITLSAGKQLTLDSTSYSLTDFPTRNFYERKNLVTSIESGKDIVLSSAGDFVSRGAKLEAGKNITITSDNNIKFEALTEESRKNNTDKREQRRSEIHSGKNITLLSNGSTLFQATKLAAKGFIDIAAKGGILYAQSMIETTKWEEERKYCNRFLGIKSCFWGSTHEIKNFQSATNKVSEFVANKDINLFAKDDITLEATKLNTRQNAKITSQTGKVNFKAVKNSKFEQVISNSTGFYITHRDKGYKEDSWVLPSLHIGGALTVGAANGVSADVKAKNAQNLESVLNELGKRDETKWLASLKDRKDIQWDIVKDAYEQWDYESQHLNPVVSALIMISVAAMTHGTATEFAAWASSGSSGVTGGAISGAAYSGVMALSAQTANALVENKGDLTKTFNALGRSETVKSIITQMAVSGALSGLDVHMEWGAGTGAEAKLPLLSDGDWSNVAQRVAAQSVVSSSINTSIQGGSFTQNLKNAFLGNVANQLNAEGARLIGDNGQILGQSGKMLSHAAVSGLAAELSGNNTKGAVVGALAAEFAAIALDDNLIQAHEWKKKAEQKAQMAKVFGGFAGAIFTGEPGGVYSAANSAENTFRYNYLSHKQRELMEKELAAEPNLFKRAGIHIKWGLASSHQDGIFAAGFVAGVPAELWDTLKDVVNGTINYEETWDGIRALLTSETMFSDIAEGEKQDILNRINKIEIEYQKAGADGAFNAGLETGQLFTKVAGYIVTVKSAASISANSGRYVDALLNGKKSWPIIDIKEIYRIEPDGRKTYMAFGEGVYKQGYPFEDYIGVHRNFKKAERMPYGFETFDYFSKGEAVSVKTLNTSAKTYQKQNEINRVLNSYINKVNDFKGASKSGVELKSSDIKTKTIELGVPDKTTASQWLEINQSIIYAAEKNISLRVIIVKQGG</sequence>
<protein>
    <submittedName>
        <fullName evidence="4">DUF637 domain-containing protein</fullName>
    </submittedName>
</protein>
<evidence type="ECO:0000256" key="1">
    <source>
        <dbReference type="ARBA" id="ARBA00022656"/>
    </source>
</evidence>
<dbReference type="InterPro" id="IPR033799">
    <property type="entry name" value="CdiA_EC869-like"/>
</dbReference>
<dbReference type="InterPro" id="IPR008638">
    <property type="entry name" value="FhaB/CdiA-like_TPS"/>
</dbReference>
<comment type="caution">
    <text evidence="4">The sequence shown here is derived from an EMBL/GenBank/DDBJ whole genome shotgun (WGS) entry which is preliminary data.</text>
</comment>
<keyword evidence="1" id="KW-0800">Toxin</keyword>
<keyword evidence="2" id="KW-0472">Membrane</keyword>
<dbReference type="InterPro" id="IPR012334">
    <property type="entry name" value="Pectin_lyas_fold"/>
</dbReference>
<dbReference type="SMART" id="SM00912">
    <property type="entry name" value="Haemagg_act"/>
    <property type="match status" value="1"/>
</dbReference>
<dbReference type="InterPro" id="IPR006915">
    <property type="entry name" value="DUF637_hemagglutn_put"/>
</dbReference>
<dbReference type="InterPro" id="IPR010069">
    <property type="entry name" value="CdiA_FHA1_rpt"/>
</dbReference>
<dbReference type="Pfam" id="PF05860">
    <property type="entry name" value="TPS"/>
    <property type="match status" value="1"/>
</dbReference>
<dbReference type="NCBIfam" id="TIGR01731">
    <property type="entry name" value="fil_hemag_20aa"/>
    <property type="match status" value="1"/>
</dbReference>
<keyword evidence="2" id="KW-0812">Transmembrane</keyword>
<organism evidence="4 5">
    <name type="scientific">Providencia huaxiensis</name>
    <dbReference type="NCBI Taxonomy" id="2027290"/>
    <lineage>
        <taxon>Bacteria</taxon>
        <taxon>Pseudomonadati</taxon>
        <taxon>Pseudomonadota</taxon>
        <taxon>Gammaproteobacteria</taxon>
        <taxon>Enterobacterales</taxon>
        <taxon>Morganellaceae</taxon>
        <taxon>Providencia</taxon>
    </lineage>
</organism>
<proteinExistence type="predicted"/>
<keyword evidence="2" id="KW-1133">Transmembrane helix</keyword>